<feature type="region of interest" description="Disordered" evidence="1">
    <location>
        <begin position="168"/>
        <end position="187"/>
    </location>
</feature>
<comment type="caution">
    <text evidence="2">The sequence shown here is derived from an EMBL/GenBank/DDBJ whole genome shotgun (WGS) entry which is preliminary data.</text>
</comment>
<dbReference type="Proteomes" id="UP000193986">
    <property type="component" value="Unassembled WGS sequence"/>
</dbReference>
<name>A0A1Y2AQV1_9TREE</name>
<dbReference type="AlphaFoldDB" id="A0A1Y2AQV1"/>
<proteinExistence type="predicted"/>
<evidence type="ECO:0000313" key="2">
    <source>
        <dbReference type="EMBL" id="ORY24856.1"/>
    </source>
</evidence>
<evidence type="ECO:0000313" key="3">
    <source>
        <dbReference type="Proteomes" id="UP000193986"/>
    </source>
</evidence>
<protein>
    <submittedName>
        <fullName evidence="2">Uncharacterized protein</fullName>
    </submittedName>
</protein>
<sequence length="187" mass="21608">MEYAGLQDDNSRLSYSKLVHGHYTDPTLWLAHEALFQRWPITKVVKIVPYDEELSRAPPPSSITKLTNQADLSTILIPCSKRTRVDMTSLRDMRDIKPILNFNCKFGSWLDMLRYQKNQVTFIVPDELENDTTKSWNDHVKRESDWFQWPEEEVCEVLGRIKIISESDAKTQGSEVEGSDGWSSPTT</sequence>
<dbReference type="InParanoid" id="A0A1Y2AQV1"/>
<keyword evidence="3" id="KW-1185">Reference proteome</keyword>
<dbReference type="EMBL" id="MCFC01000063">
    <property type="protein sequence ID" value="ORY24856.1"/>
    <property type="molecule type" value="Genomic_DNA"/>
</dbReference>
<evidence type="ECO:0000256" key="1">
    <source>
        <dbReference type="SAM" id="MobiDB-lite"/>
    </source>
</evidence>
<organism evidence="2 3">
    <name type="scientific">Naematelia encephala</name>
    <dbReference type="NCBI Taxonomy" id="71784"/>
    <lineage>
        <taxon>Eukaryota</taxon>
        <taxon>Fungi</taxon>
        <taxon>Dikarya</taxon>
        <taxon>Basidiomycota</taxon>
        <taxon>Agaricomycotina</taxon>
        <taxon>Tremellomycetes</taxon>
        <taxon>Tremellales</taxon>
        <taxon>Naemateliaceae</taxon>
        <taxon>Naematelia</taxon>
    </lineage>
</organism>
<accession>A0A1Y2AQV1</accession>
<gene>
    <name evidence="2" type="ORF">BCR39DRAFT_545521</name>
</gene>
<reference evidence="2 3" key="1">
    <citation type="submission" date="2016-07" db="EMBL/GenBank/DDBJ databases">
        <title>Pervasive Adenine N6-methylation of Active Genes in Fungi.</title>
        <authorList>
            <consortium name="DOE Joint Genome Institute"/>
            <person name="Mondo S.J."/>
            <person name="Dannebaum R.O."/>
            <person name="Kuo R.C."/>
            <person name="Labutti K."/>
            <person name="Haridas S."/>
            <person name="Kuo A."/>
            <person name="Salamov A."/>
            <person name="Ahrendt S.R."/>
            <person name="Lipzen A."/>
            <person name="Sullivan W."/>
            <person name="Andreopoulos W.B."/>
            <person name="Clum A."/>
            <person name="Lindquist E."/>
            <person name="Daum C."/>
            <person name="Ramamoorthy G.K."/>
            <person name="Gryganskyi A."/>
            <person name="Culley D."/>
            <person name="Magnuson J.K."/>
            <person name="James T.Y."/>
            <person name="O'Malley M.A."/>
            <person name="Stajich J.E."/>
            <person name="Spatafora J.W."/>
            <person name="Visel A."/>
            <person name="Grigoriev I.V."/>
        </authorList>
    </citation>
    <scope>NUCLEOTIDE SEQUENCE [LARGE SCALE GENOMIC DNA]</scope>
    <source>
        <strain evidence="2 3">68-887.2</strain>
    </source>
</reference>